<dbReference type="AlphaFoldDB" id="A0A0M7BCU6"/>
<evidence type="ECO:0000313" key="3">
    <source>
        <dbReference type="Proteomes" id="UP000049455"/>
    </source>
</evidence>
<dbReference type="STRING" id="313367.JSE7799_03362"/>
<evidence type="ECO:0000259" key="1">
    <source>
        <dbReference type="Pfam" id="PF13304"/>
    </source>
</evidence>
<dbReference type="Gene3D" id="3.40.50.300">
    <property type="entry name" value="P-loop containing nucleotide triphosphate hydrolases"/>
    <property type="match status" value="1"/>
</dbReference>
<dbReference type="RefSeq" id="WP_083480660.1">
    <property type="nucleotide sequence ID" value="NZ_CYPR01000227.1"/>
</dbReference>
<feature type="domain" description="ATPase AAA-type core" evidence="1">
    <location>
        <begin position="356"/>
        <end position="426"/>
    </location>
</feature>
<protein>
    <submittedName>
        <fullName evidence="2">Cytochrome c biogenesis protein CcmA</fullName>
    </submittedName>
</protein>
<dbReference type="InterPro" id="IPR003959">
    <property type="entry name" value="ATPase_AAA_core"/>
</dbReference>
<reference evidence="2" key="1">
    <citation type="submission" date="2015-09" db="EMBL/GenBank/DDBJ databases">
        <authorList>
            <person name="Jackson K.R."/>
            <person name="Lunt B.L."/>
            <person name="Fisher J.N.B."/>
            <person name="Gardner A.V."/>
            <person name="Bailey M.E."/>
            <person name="Deus L.M."/>
            <person name="Earl A.S."/>
            <person name="Gibby P.D."/>
            <person name="Hartmann K.A."/>
            <person name="Liu J.E."/>
            <person name="Manci A.M."/>
            <person name="Nielsen D.A."/>
            <person name="Solomon M.B."/>
            <person name="Breakwell D.P."/>
            <person name="Burnett S.H."/>
            <person name="Grose J.H."/>
        </authorList>
    </citation>
    <scope>NUCLEOTIDE SEQUENCE [LARGE SCALE GENOMIC DNA]</scope>
    <source>
        <strain evidence="2">CECT 7799</strain>
    </source>
</reference>
<dbReference type="GO" id="GO:0005524">
    <property type="term" value="F:ATP binding"/>
    <property type="evidence" value="ECO:0007669"/>
    <property type="project" value="InterPro"/>
</dbReference>
<dbReference type="InterPro" id="IPR051396">
    <property type="entry name" value="Bact_Antivir_Def_Nuclease"/>
</dbReference>
<dbReference type="EMBL" id="CYPR01000227">
    <property type="protein sequence ID" value="CUH40627.1"/>
    <property type="molecule type" value="Genomic_DNA"/>
</dbReference>
<dbReference type="Pfam" id="PF13304">
    <property type="entry name" value="AAA_21"/>
    <property type="match status" value="1"/>
</dbReference>
<dbReference type="OrthoDB" id="9789856at2"/>
<name>A0A0M7BCU6_9RHOB</name>
<keyword evidence="3" id="KW-1185">Reference proteome</keyword>
<organism evidence="2 3">
    <name type="scientific">Jannaschia seosinensis</name>
    <dbReference type="NCBI Taxonomy" id="313367"/>
    <lineage>
        <taxon>Bacteria</taxon>
        <taxon>Pseudomonadati</taxon>
        <taxon>Pseudomonadota</taxon>
        <taxon>Alphaproteobacteria</taxon>
        <taxon>Rhodobacterales</taxon>
        <taxon>Roseobacteraceae</taxon>
        <taxon>Jannaschia</taxon>
    </lineage>
</organism>
<proteinExistence type="predicted"/>
<gene>
    <name evidence="2" type="ORF">JSE7799_03362</name>
</gene>
<dbReference type="PANTHER" id="PTHR43581:SF4">
    <property type="entry name" value="ATP_GTP PHOSPHATASE"/>
    <property type="match status" value="1"/>
</dbReference>
<dbReference type="SUPFAM" id="SSF52540">
    <property type="entry name" value="P-loop containing nucleoside triphosphate hydrolases"/>
    <property type="match status" value="1"/>
</dbReference>
<dbReference type="PANTHER" id="PTHR43581">
    <property type="entry name" value="ATP/GTP PHOSPHATASE"/>
    <property type="match status" value="1"/>
</dbReference>
<sequence length="521" mass="59071">MKFIVVPTKSDHSPKEGIEVGYLWTDQWDDWFTYNTMYYFTYFDRSGQTHEIGSVKIGQFDWGNKQRRPDIPEQFEALSDEFFSLGQDIDYYKALMGLPEDERVEIFRALRDTAYDEELYARAIQEDVMTESLMRSSGARKTEIQYRAVIKEGVELTPFKFSYRAAKTTKSLTDPIELSFEVVPYASPPTNIHVLIGRNGVGKTRVLNGMTRALVDPTSTKRRDGGFSFEESDFDLLGDSSETFANLVSVTFSAFDEFLTISDAPDKKKAIIGYTNVGLKKLVGRKPDRKIITQDIARLSVDFANSALICSRGVRRSRWKRALETLETDSLFGEIEVANLADIADEEEFLDEARALYRKLSSGHKIVLLTMTRLVELVEERTLVLMDEPEAHLHPPLLSAFVRGLSDLLTNRNGVAIIATHSPVVVQEVPSTCVWKISRHGLSSNAERPEIQTFAETVSILTREIFGLEVDRSGFHRMIRDIVGQEENFDAVMDRFDDEIGAQGQALIRAMLHRRAPEDDG</sequence>
<evidence type="ECO:0000313" key="2">
    <source>
        <dbReference type="EMBL" id="CUH40627.1"/>
    </source>
</evidence>
<dbReference type="Proteomes" id="UP000049455">
    <property type="component" value="Unassembled WGS sequence"/>
</dbReference>
<dbReference type="InterPro" id="IPR027417">
    <property type="entry name" value="P-loop_NTPase"/>
</dbReference>
<dbReference type="GO" id="GO:0016887">
    <property type="term" value="F:ATP hydrolysis activity"/>
    <property type="evidence" value="ECO:0007669"/>
    <property type="project" value="InterPro"/>
</dbReference>
<accession>A0A0M7BCU6</accession>